<dbReference type="EMBL" id="PYVU01000517">
    <property type="protein sequence ID" value="PTB90928.1"/>
    <property type="molecule type" value="Genomic_DNA"/>
</dbReference>
<dbReference type="Pfam" id="PF13181">
    <property type="entry name" value="TPR_8"/>
    <property type="match status" value="2"/>
</dbReference>
<evidence type="ECO:0000313" key="2">
    <source>
        <dbReference type="EMBL" id="PTB90928.1"/>
    </source>
</evidence>
<name>A0A2T4DAX0_9BACT</name>
<comment type="caution">
    <text evidence="2">The sequence shown here is derived from an EMBL/GenBank/DDBJ whole genome shotgun (WGS) entry which is preliminary data.</text>
</comment>
<dbReference type="Gene3D" id="1.25.40.10">
    <property type="entry name" value="Tetratricopeptide repeat domain"/>
    <property type="match status" value="1"/>
</dbReference>
<dbReference type="Proteomes" id="UP000240608">
    <property type="component" value="Unassembled WGS sequence"/>
</dbReference>
<dbReference type="PROSITE" id="PS50005">
    <property type="entry name" value="TPR"/>
    <property type="match status" value="1"/>
</dbReference>
<dbReference type="SUPFAM" id="SSF48452">
    <property type="entry name" value="TPR-like"/>
    <property type="match status" value="1"/>
</dbReference>
<accession>A0A2T4DAX0</accession>
<gene>
    <name evidence="2" type="ORF">C9994_16450</name>
</gene>
<keyword evidence="1" id="KW-0802">TPR repeat</keyword>
<feature type="repeat" description="TPR" evidence="1">
    <location>
        <begin position="53"/>
        <end position="86"/>
    </location>
</feature>
<dbReference type="InterPro" id="IPR011990">
    <property type="entry name" value="TPR-like_helical_dom_sf"/>
</dbReference>
<sequence>MKVFLIIVVQVIAISSILGQIRTTDVAPTFEEITDPSISVFMSDDAQYTIAKANLNEAKGHFYFENSNYSDAIKFFEKALIDHEFTILNCEEECDELLAFIYFRLAICYSKLNRDAESISIFTKSIEFLENASNTSFVIRYISNLEDST</sequence>
<dbReference type="AlphaFoldDB" id="A0A2T4DAX0"/>
<organism evidence="2 3">
    <name type="scientific">Marivirga lumbricoides</name>
    <dbReference type="NCBI Taxonomy" id="1046115"/>
    <lineage>
        <taxon>Bacteria</taxon>
        <taxon>Pseudomonadati</taxon>
        <taxon>Bacteroidota</taxon>
        <taxon>Cytophagia</taxon>
        <taxon>Cytophagales</taxon>
        <taxon>Marivirgaceae</taxon>
        <taxon>Marivirga</taxon>
    </lineage>
</organism>
<feature type="non-terminal residue" evidence="2">
    <location>
        <position position="149"/>
    </location>
</feature>
<evidence type="ECO:0000313" key="3">
    <source>
        <dbReference type="Proteomes" id="UP000240608"/>
    </source>
</evidence>
<dbReference type="InterPro" id="IPR019734">
    <property type="entry name" value="TPR_rpt"/>
</dbReference>
<reference evidence="2 3" key="1">
    <citation type="submission" date="2018-03" db="EMBL/GenBank/DDBJ databases">
        <title>Cross-interface Injection: A General Nanoliter Liquid Handling Method Applied to Single Cells Genome Amplification Automated Nanoliter Liquid Handling Applied to Single Cell Multiple Displacement Amplification.</title>
        <authorList>
            <person name="Yun J."/>
            <person name="Xu P."/>
            <person name="Xu J."/>
            <person name="Dai X."/>
            <person name="Wang Y."/>
            <person name="Zheng X."/>
            <person name="Cao C."/>
            <person name="Yi Q."/>
            <person name="Zhu Y."/>
            <person name="Wang L."/>
            <person name="Dong Z."/>
            <person name="Huang Y."/>
            <person name="Huang L."/>
            <person name="Du W."/>
        </authorList>
    </citation>
    <scope>NUCLEOTIDE SEQUENCE [LARGE SCALE GENOMIC DNA]</scope>
    <source>
        <strain evidence="2 3">Z-D1-2</strain>
    </source>
</reference>
<proteinExistence type="predicted"/>
<dbReference type="SMART" id="SM00028">
    <property type="entry name" value="TPR"/>
    <property type="match status" value="2"/>
</dbReference>
<evidence type="ECO:0000256" key="1">
    <source>
        <dbReference type="PROSITE-ProRule" id="PRU00339"/>
    </source>
</evidence>
<protein>
    <recommendedName>
        <fullName evidence="4">Tetratricopeptide repeat protein</fullName>
    </recommendedName>
</protein>
<evidence type="ECO:0008006" key="4">
    <source>
        <dbReference type="Google" id="ProtNLM"/>
    </source>
</evidence>